<sequence length="292" mass="31507">MPKARIGVIGGSGLYEMDGLTDREEINVSTPFGDPSDVFILGTLEGRQVCFLSRHGRGHRYSPSEVPFRANIYGMKSFGVDAILSASAVGSLREDIEPLNVVIPDQFFDRTRGRVATFFGKGVVAHVAFAEPLCPDLRSVLVTAAESAGCPHHNGGSYVCIEGPQFSTLVESNLYRSWGMDIIGMTNLTEAKLAREAGICYATLALVTDYDCWHPAHDSVTTEMIIANLMQNVSVAQNIVSRVVATFPEGRECGCRTALRNAVITNPDDITVAARDRLALLLDPILKGSGGE</sequence>
<dbReference type="FunFam" id="3.40.50.1580:FF:000012">
    <property type="entry name" value="Probable 6-oxopurine nucleoside phosphorylase"/>
    <property type="match status" value="1"/>
</dbReference>
<dbReference type="InterPro" id="IPR010044">
    <property type="entry name" value="MTAP"/>
</dbReference>
<evidence type="ECO:0000256" key="2">
    <source>
        <dbReference type="ARBA" id="ARBA00022679"/>
    </source>
</evidence>
<protein>
    <recommendedName>
        <fullName evidence="4">Nucleoside phosphorylase domain-containing protein</fullName>
    </recommendedName>
</protein>
<dbReference type="EMBL" id="UINC01004687">
    <property type="protein sequence ID" value="SVA16134.1"/>
    <property type="molecule type" value="Genomic_DNA"/>
</dbReference>
<dbReference type="CDD" id="cd09010">
    <property type="entry name" value="MTAP_SsMTAPII_like_MTIP"/>
    <property type="match status" value="1"/>
</dbReference>
<reference evidence="5" key="1">
    <citation type="submission" date="2018-05" db="EMBL/GenBank/DDBJ databases">
        <authorList>
            <person name="Lanie J.A."/>
            <person name="Ng W.-L."/>
            <person name="Kazmierczak K.M."/>
            <person name="Andrzejewski T.M."/>
            <person name="Davidsen T.M."/>
            <person name="Wayne K.J."/>
            <person name="Tettelin H."/>
            <person name="Glass J.I."/>
            <person name="Rusch D."/>
            <person name="Podicherti R."/>
            <person name="Tsui H.-C.T."/>
            <person name="Winkler M.E."/>
        </authorList>
    </citation>
    <scope>NUCLEOTIDE SEQUENCE</scope>
</reference>
<dbReference type="Gene3D" id="3.40.50.1580">
    <property type="entry name" value="Nucleoside phosphorylase domain"/>
    <property type="match status" value="1"/>
</dbReference>
<dbReference type="InterPro" id="IPR000845">
    <property type="entry name" value="Nucleoside_phosphorylase_d"/>
</dbReference>
<dbReference type="GO" id="GO:0005829">
    <property type="term" value="C:cytosol"/>
    <property type="evidence" value="ECO:0007669"/>
    <property type="project" value="TreeGrafter"/>
</dbReference>
<dbReference type="PANTHER" id="PTHR42679:SF2">
    <property type="entry name" value="S-METHYL-5'-THIOADENOSINE PHOSPHORYLASE"/>
    <property type="match status" value="1"/>
</dbReference>
<keyword evidence="1" id="KW-0328">Glycosyltransferase</keyword>
<dbReference type="NCBIfam" id="TIGR01694">
    <property type="entry name" value="MTAP"/>
    <property type="match status" value="1"/>
</dbReference>
<keyword evidence="2" id="KW-0808">Transferase</keyword>
<dbReference type="AlphaFoldDB" id="A0A381TK34"/>
<evidence type="ECO:0000256" key="3">
    <source>
        <dbReference type="ARBA" id="ARBA00022726"/>
    </source>
</evidence>
<dbReference type="Pfam" id="PF01048">
    <property type="entry name" value="PNP_UDP_1"/>
    <property type="match status" value="1"/>
</dbReference>
<dbReference type="HAMAP" id="MF_01963">
    <property type="entry name" value="MTAP"/>
    <property type="match status" value="1"/>
</dbReference>
<dbReference type="InterPro" id="IPR035994">
    <property type="entry name" value="Nucleoside_phosphorylase_sf"/>
</dbReference>
<evidence type="ECO:0000259" key="4">
    <source>
        <dbReference type="Pfam" id="PF01048"/>
    </source>
</evidence>
<dbReference type="PANTHER" id="PTHR42679">
    <property type="entry name" value="S-METHYL-5'-THIOADENOSINE PHOSPHORYLASE"/>
    <property type="match status" value="1"/>
</dbReference>
<keyword evidence="3" id="KW-0660">Purine salvage</keyword>
<organism evidence="5">
    <name type="scientific">marine metagenome</name>
    <dbReference type="NCBI Taxonomy" id="408172"/>
    <lineage>
        <taxon>unclassified sequences</taxon>
        <taxon>metagenomes</taxon>
        <taxon>ecological metagenomes</taxon>
    </lineage>
</organism>
<gene>
    <name evidence="5" type="ORF">METZ01_LOCUS68988</name>
</gene>
<dbReference type="GO" id="GO:0017061">
    <property type="term" value="F:S-methyl-5-thioadenosine phosphorylase activity"/>
    <property type="evidence" value="ECO:0007669"/>
    <property type="project" value="InterPro"/>
</dbReference>
<dbReference type="GO" id="GO:0019509">
    <property type="term" value="P:L-methionine salvage from methylthioadenosine"/>
    <property type="evidence" value="ECO:0007669"/>
    <property type="project" value="TreeGrafter"/>
</dbReference>
<dbReference type="SUPFAM" id="SSF53167">
    <property type="entry name" value="Purine and uridine phosphorylases"/>
    <property type="match status" value="1"/>
</dbReference>
<feature type="domain" description="Nucleoside phosphorylase" evidence="4">
    <location>
        <begin position="5"/>
        <end position="245"/>
    </location>
</feature>
<evidence type="ECO:0000256" key="1">
    <source>
        <dbReference type="ARBA" id="ARBA00022676"/>
    </source>
</evidence>
<proteinExistence type="inferred from homology"/>
<accession>A0A381TK34</accession>
<dbReference type="GO" id="GO:0006166">
    <property type="term" value="P:purine ribonucleoside salvage"/>
    <property type="evidence" value="ECO:0007669"/>
    <property type="project" value="UniProtKB-KW"/>
</dbReference>
<evidence type="ECO:0000313" key="5">
    <source>
        <dbReference type="EMBL" id="SVA16134.1"/>
    </source>
</evidence>
<name>A0A381TK34_9ZZZZ</name>